<evidence type="ECO:0000313" key="6">
    <source>
        <dbReference type="EMBL" id="KAG8451860.1"/>
    </source>
</evidence>
<dbReference type="Pfam" id="PF15323">
    <property type="entry name" value="Ashwin"/>
    <property type="match status" value="1"/>
</dbReference>
<reference evidence="6" key="1">
    <citation type="thesis" date="2020" institute="ProQuest LLC" country="789 East Eisenhower Parkway, Ann Arbor, MI, USA">
        <title>Comparative Genomics and Chromosome Evolution.</title>
        <authorList>
            <person name="Mudd A.B."/>
        </authorList>
    </citation>
    <scope>NUCLEOTIDE SEQUENCE</scope>
    <source>
        <strain evidence="6">Female2</strain>
        <tissue evidence="6">Blood</tissue>
    </source>
</reference>
<evidence type="ECO:0000256" key="3">
    <source>
        <dbReference type="ARBA" id="ARBA00015134"/>
    </source>
</evidence>
<protein>
    <recommendedName>
        <fullName evidence="3">Ashwin</fullName>
    </recommendedName>
</protein>
<sequence>MALWEIQMMANVAGIVGASMQDSSLLLHPELLSRDFLLLSLEQKNIPVEDGLHSKERLTEIFVQHAMPLPQRDLPKSRWGKSMKNKRADKKISTEQKSTGTEILRKRPLIVFDGSSTSTSIKLKRIENDNTSHRLKHTSEESANDTQNTSPSPRLCLTTPTRETKLITVGNGQHDNSPVTVKTTVSIKSAKLIPPTIASAVKIKRAAPKEESDIGNDTKPTEAKKKIQHITWP</sequence>
<feature type="region of interest" description="Disordered" evidence="5">
    <location>
        <begin position="125"/>
        <end position="157"/>
    </location>
</feature>
<dbReference type="GO" id="GO:0005634">
    <property type="term" value="C:nucleus"/>
    <property type="evidence" value="ECO:0007669"/>
    <property type="project" value="UniProtKB-SubCell"/>
</dbReference>
<dbReference type="OrthoDB" id="10071059at2759"/>
<dbReference type="PANTHER" id="PTHR28359">
    <property type="entry name" value="ASHWIN"/>
    <property type="match status" value="1"/>
</dbReference>
<feature type="compositionally biased region" description="Basic and acidic residues" evidence="5">
    <location>
        <begin position="125"/>
        <end position="140"/>
    </location>
</feature>
<name>A0A8T2K897_9PIPI</name>
<evidence type="ECO:0000256" key="5">
    <source>
        <dbReference type="SAM" id="MobiDB-lite"/>
    </source>
</evidence>
<dbReference type="PANTHER" id="PTHR28359:SF1">
    <property type="entry name" value="ASHWIN"/>
    <property type="match status" value="1"/>
</dbReference>
<gene>
    <name evidence="6" type="ORF">GDO86_003887</name>
</gene>
<evidence type="ECO:0000256" key="2">
    <source>
        <dbReference type="ARBA" id="ARBA00007855"/>
    </source>
</evidence>
<evidence type="ECO:0000256" key="4">
    <source>
        <dbReference type="ARBA" id="ARBA00023242"/>
    </source>
</evidence>
<dbReference type="InterPro" id="IPR024887">
    <property type="entry name" value="Ashwin"/>
</dbReference>
<accession>A0A8T2K897</accession>
<feature type="region of interest" description="Disordered" evidence="5">
    <location>
        <begin position="72"/>
        <end position="99"/>
    </location>
</feature>
<dbReference type="GO" id="GO:0072669">
    <property type="term" value="C:tRNA-splicing ligase complex"/>
    <property type="evidence" value="ECO:0007669"/>
    <property type="project" value="InterPro"/>
</dbReference>
<dbReference type="AlphaFoldDB" id="A0A8T2K897"/>
<comment type="subcellular location">
    <subcellularLocation>
        <location evidence="1">Nucleus</location>
    </subcellularLocation>
</comment>
<keyword evidence="4" id="KW-0539">Nucleus</keyword>
<evidence type="ECO:0000313" key="7">
    <source>
        <dbReference type="Proteomes" id="UP000812440"/>
    </source>
</evidence>
<comment type="similarity">
    <text evidence="2">Belongs to the ashwin family.</text>
</comment>
<feature type="compositionally biased region" description="Basic residues" evidence="5">
    <location>
        <begin position="78"/>
        <end position="89"/>
    </location>
</feature>
<dbReference type="GO" id="GO:0048598">
    <property type="term" value="P:embryonic morphogenesis"/>
    <property type="evidence" value="ECO:0007669"/>
    <property type="project" value="InterPro"/>
</dbReference>
<proteinExistence type="inferred from homology"/>
<keyword evidence="7" id="KW-1185">Reference proteome</keyword>
<evidence type="ECO:0000256" key="1">
    <source>
        <dbReference type="ARBA" id="ARBA00004123"/>
    </source>
</evidence>
<dbReference type="EMBL" id="JAACNH010000002">
    <property type="protein sequence ID" value="KAG8451860.1"/>
    <property type="molecule type" value="Genomic_DNA"/>
</dbReference>
<dbReference type="Proteomes" id="UP000812440">
    <property type="component" value="Chromosome 2"/>
</dbReference>
<organism evidence="6 7">
    <name type="scientific">Hymenochirus boettgeri</name>
    <name type="common">Congo dwarf clawed frog</name>
    <dbReference type="NCBI Taxonomy" id="247094"/>
    <lineage>
        <taxon>Eukaryota</taxon>
        <taxon>Metazoa</taxon>
        <taxon>Chordata</taxon>
        <taxon>Craniata</taxon>
        <taxon>Vertebrata</taxon>
        <taxon>Euteleostomi</taxon>
        <taxon>Amphibia</taxon>
        <taxon>Batrachia</taxon>
        <taxon>Anura</taxon>
        <taxon>Pipoidea</taxon>
        <taxon>Pipidae</taxon>
        <taxon>Pipinae</taxon>
        <taxon>Hymenochirus</taxon>
    </lineage>
</organism>
<feature type="region of interest" description="Disordered" evidence="5">
    <location>
        <begin position="204"/>
        <end position="233"/>
    </location>
</feature>
<comment type="caution">
    <text evidence="6">The sequence shown here is derived from an EMBL/GenBank/DDBJ whole genome shotgun (WGS) entry which is preliminary data.</text>
</comment>